<protein>
    <submittedName>
        <fullName evidence="3">Helix-turn-helix transcriptional regulator</fullName>
    </submittedName>
</protein>
<dbReference type="PANTHER" id="PTHR46558:SF4">
    <property type="entry name" value="DNA-BIDING PHAGE PROTEIN"/>
    <property type="match status" value="1"/>
</dbReference>
<name>A0ABV1J679_9FIRM</name>
<dbReference type="RefSeq" id="WP_349053205.1">
    <property type="nucleotide sequence ID" value="NZ_JBBNPS010000001.1"/>
</dbReference>
<dbReference type="SMART" id="SM00530">
    <property type="entry name" value="HTH_XRE"/>
    <property type="match status" value="1"/>
</dbReference>
<gene>
    <name evidence="3" type="ORF">AAA081_00460</name>
</gene>
<dbReference type="InterPro" id="IPR001387">
    <property type="entry name" value="Cro/C1-type_HTH"/>
</dbReference>
<dbReference type="Gene3D" id="1.10.260.40">
    <property type="entry name" value="lambda repressor-like DNA-binding domains"/>
    <property type="match status" value="1"/>
</dbReference>
<reference evidence="3 4" key="1">
    <citation type="submission" date="2024-04" db="EMBL/GenBank/DDBJ databases">
        <title>Human intestinal bacterial collection.</title>
        <authorList>
            <person name="Pauvert C."/>
            <person name="Hitch T.C.A."/>
            <person name="Clavel T."/>
        </authorList>
    </citation>
    <scope>NUCLEOTIDE SEQUENCE [LARGE SCALE GENOMIC DNA]</scope>
    <source>
        <strain evidence="3 4">CLA-SR-H026</strain>
    </source>
</reference>
<feature type="domain" description="HTH cro/C1-type" evidence="2">
    <location>
        <begin position="9"/>
        <end position="64"/>
    </location>
</feature>
<dbReference type="CDD" id="cd00093">
    <property type="entry name" value="HTH_XRE"/>
    <property type="match status" value="1"/>
</dbReference>
<dbReference type="PROSITE" id="PS50943">
    <property type="entry name" value="HTH_CROC1"/>
    <property type="match status" value="1"/>
</dbReference>
<dbReference type="SUPFAM" id="SSF47413">
    <property type="entry name" value="lambda repressor-like DNA-binding domains"/>
    <property type="match status" value="1"/>
</dbReference>
<evidence type="ECO:0000313" key="3">
    <source>
        <dbReference type="EMBL" id="MEQ3352777.1"/>
    </source>
</evidence>
<dbReference type="Pfam" id="PF01381">
    <property type="entry name" value="HTH_3"/>
    <property type="match status" value="1"/>
</dbReference>
<accession>A0ABV1J679</accession>
<keyword evidence="1" id="KW-0238">DNA-binding</keyword>
<dbReference type="PANTHER" id="PTHR46558">
    <property type="entry name" value="TRACRIPTIONAL REGULATORY PROTEIN-RELATED-RELATED"/>
    <property type="match status" value="1"/>
</dbReference>
<dbReference type="EMBL" id="JBBNPS010000001">
    <property type="protein sequence ID" value="MEQ3352777.1"/>
    <property type="molecule type" value="Genomic_DNA"/>
</dbReference>
<evidence type="ECO:0000256" key="1">
    <source>
        <dbReference type="ARBA" id="ARBA00023125"/>
    </source>
</evidence>
<dbReference type="InterPro" id="IPR010982">
    <property type="entry name" value="Lambda_DNA-bd_dom_sf"/>
</dbReference>
<evidence type="ECO:0000313" key="4">
    <source>
        <dbReference type="Proteomes" id="UP001481872"/>
    </source>
</evidence>
<proteinExistence type="predicted"/>
<dbReference type="Proteomes" id="UP001481872">
    <property type="component" value="Unassembled WGS sequence"/>
</dbReference>
<organism evidence="3 4">
    <name type="scientific">Aedoeadaptatus acetigenes</name>
    <dbReference type="NCBI Taxonomy" id="2981723"/>
    <lineage>
        <taxon>Bacteria</taxon>
        <taxon>Bacillati</taxon>
        <taxon>Bacillota</taxon>
        <taxon>Tissierellia</taxon>
        <taxon>Tissierellales</taxon>
        <taxon>Peptoniphilaceae</taxon>
        <taxon>Aedoeadaptatus</taxon>
    </lineage>
</organism>
<comment type="caution">
    <text evidence="3">The sequence shown here is derived from an EMBL/GenBank/DDBJ whole genome shotgun (WGS) entry which is preliminary data.</text>
</comment>
<sequence length="71" mass="8325">MEVKLQNRLKDLRVEKGYTQQFMADYLGYSGVSGYSELERNANNIDLKKAIKLSKLFDVEINEIFLSQEYK</sequence>
<evidence type="ECO:0000259" key="2">
    <source>
        <dbReference type="PROSITE" id="PS50943"/>
    </source>
</evidence>
<keyword evidence="4" id="KW-1185">Reference proteome</keyword>